<dbReference type="Pfam" id="PF12697">
    <property type="entry name" value="Abhydrolase_6"/>
    <property type="match status" value="1"/>
</dbReference>
<dbReference type="PANTHER" id="PTHR43798:SF29">
    <property type="entry name" value="AB HYDROLASE-1 DOMAIN-CONTAINING PROTEIN"/>
    <property type="match status" value="1"/>
</dbReference>
<accession>A0A348WAJ8</accession>
<keyword evidence="2" id="KW-0378">Hydrolase</keyword>
<organism evidence="2 3">
    <name type="scientific">Roseovarius nubinhibens</name>
    <dbReference type="NCBI Taxonomy" id="314263"/>
    <lineage>
        <taxon>Bacteria</taxon>
        <taxon>Pseudomonadati</taxon>
        <taxon>Pseudomonadota</taxon>
        <taxon>Alphaproteobacteria</taxon>
        <taxon>Rhodobacterales</taxon>
        <taxon>Roseobacteraceae</taxon>
        <taxon>Roseovarius</taxon>
    </lineage>
</organism>
<reference evidence="2 3" key="1">
    <citation type="journal article" date="2018" name="Nat. Biotechnol.">
        <title>A standardized bacterial taxonomy based on genome phylogeny substantially revises the tree of life.</title>
        <authorList>
            <person name="Parks D.H."/>
            <person name="Chuvochina M."/>
            <person name="Waite D.W."/>
            <person name="Rinke C."/>
            <person name="Skarshewski A."/>
            <person name="Chaumeil P.A."/>
            <person name="Hugenholtz P."/>
        </authorList>
    </citation>
    <scope>NUCLEOTIDE SEQUENCE [LARGE SCALE GENOMIC DNA]</scope>
    <source>
        <strain evidence="2">UBA9169</strain>
    </source>
</reference>
<proteinExistence type="predicted"/>
<evidence type="ECO:0000313" key="3">
    <source>
        <dbReference type="Proteomes" id="UP000264719"/>
    </source>
</evidence>
<dbReference type="InterPro" id="IPR050266">
    <property type="entry name" value="AB_hydrolase_sf"/>
</dbReference>
<dbReference type="PRINTS" id="PR00111">
    <property type="entry name" value="ABHYDROLASE"/>
</dbReference>
<dbReference type="SUPFAM" id="SSF53474">
    <property type="entry name" value="alpha/beta-Hydrolases"/>
    <property type="match status" value="1"/>
</dbReference>
<dbReference type="PANTHER" id="PTHR43798">
    <property type="entry name" value="MONOACYLGLYCEROL LIPASE"/>
    <property type="match status" value="1"/>
</dbReference>
<dbReference type="RefSeq" id="WP_336098283.1">
    <property type="nucleotide sequence ID" value="NZ_CAXAXR010000016.1"/>
</dbReference>
<dbReference type="GO" id="GO:0016787">
    <property type="term" value="F:hydrolase activity"/>
    <property type="evidence" value="ECO:0007669"/>
    <property type="project" value="UniProtKB-KW"/>
</dbReference>
<protein>
    <submittedName>
        <fullName evidence="2">Alpha/beta hydrolase</fullName>
    </submittedName>
</protein>
<dbReference type="InterPro" id="IPR029058">
    <property type="entry name" value="AB_hydrolase_fold"/>
</dbReference>
<evidence type="ECO:0000313" key="2">
    <source>
        <dbReference type="EMBL" id="HAR51560.1"/>
    </source>
</evidence>
<sequence>MQEPLVLLPGLLCDARVFGPQLTALSRDMAVTVAPITRGERVEEIASELLDVLPRKSAIAGLGLGGVVAMEILRRAPERVTRIALMDTSALSETPQSSADLEPLLTKARAGRLREVVAGLVHPNTLAPGPDRAEVMALIEDMADHLGPEILFRQMRARQRRRDYQPTLRRCKVPALVLCGAHDGTAPIKHHTFLAGLIPYGKLEVIEGAGQFPVLEQPEATNAALKAWMKQPLVLQTQVAPEV</sequence>
<evidence type="ECO:0000259" key="1">
    <source>
        <dbReference type="Pfam" id="PF12697"/>
    </source>
</evidence>
<gene>
    <name evidence="2" type="ORF">DCS45_06725</name>
</gene>
<dbReference type="AlphaFoldDB" id="A0A348WAJ8"/>
<name>A0A348WAJ8_9RHOB</name>
<dbReference type="EMBL" id="DMVW01000067">
    <property type="protein sequence ID" value="HAR51560.1"/>
    <property type="molecule type" value="Genomic_DNA"/>
</dbReference>
<dbReference type="InterPro" id="IPR000073">
    <property type="entry name" value="AB_hydrolase_1"/>
</dbReference>
<dbReference type="Gene3D" id="3.40.50.1820">
    <property type="entry name" value="alpha/beta hydrolase"/>
    <property type="match status" value="1"/>
</dbReference>
<dbReference type="Proteomes" id="UP000264719">
    <property type="component" value="Unassembled WGS sequence"/>
</dbReference>
<comment type="caution">
    <text evidence="2">The sequence shown here is derived from an EMBL/GenBank/DDBJ whole genome shotgun (WGS) entry which is preliminary data.</text>
</comment>
<feature type="domain" description="AB hydrolase-1" evidence="1">
    <location>
        <begin position="42"/>
        <end position="224"/>
    </location>
</feature>